<comment type="caution">
    <text evidence="9">The sequence shown here is derived from an EMBL/GenBank/DDBJ whole genome shotgun (WGS) entry which is preliminary data.</text>
</comment>
<feature type="compositionally biased region" description="Basic and acidic residues" evidence="6">
    <location>
        <begin position="771"/>
        <end position="799"/>
    </location>
</feature>
<dbReference type="InterPro" id="IPR028941">
    <property type="entry name" value="WHIM2_dom"/>
</dbReference>
<dbReference type="InterPro" id="IPR028942">
    <property type="entry name" value="WHIM1_dom"/>
</dbReference>
<dbReference type="AlphaFoldDB" id="A0A7D8UM08"/>
<feature type="compositionally biased region" description="Basic and acidic residues" evidence="6">
    <location>
        <begin position="275"/>
        <end position="286"/>
    </location>
</feature>
<feature type="compositionally biased region" description="Acidic residues" evidence="6">
    <location>
        <begin position="746"/>
        <end position="761"/>
    </location>
</feature>
<dbReference type="OrthoDB" id="332390at2759"/>
<name>A0A7D8UM08_9HELO</name>
<dbReference type="Pfam" id="PF15613">
    <property type="entry name" value="WSD"/>
    <property type="match status" value="1"/>
</dbReference>
<dbReference type="PANTHER" id="PTHR32075:SF6">
    <property type="entry name" value="ISWI CHROMATIN-REMODELING COMPLEX SUBUNIT YPL216W-RELATED"/>
    <property type="match status" value="1"/>
</dbReference>
<gene>
    <name evidence="9" type="primary">ITC1</name>
    <name evidence="9" type="ORF">LCER1_G005641</name>
</gene>
<dbReference type="EMBL" id="QGMG01000658">
    <property type="protein sequence ID" value="TVY52191.1"/>
    <property type="molecule type" value="Genomic_DNA"/>
</dbReference>
<feature type="region of interest" description="Disordered" evidence="6">
    <location>
        <begin position="418"/>
        <end position="440"/>
    </location>
</feature>
<feature type="compositionally biased region" description="Basic and acidic residues" evidence="6">
    <location>
        <begin position="985"/>
        <end position="995"/>
    </location>
</feature>
<dbReference type="Pfam" id="PF15612">
    <property type="entry name" value="WHIM1"/>
    <property type="match status" value="1"/>
</dbReference>
<keyword evidence="3 4" id="KW-0539">Nucleus</keyword>
<dbReference type="GO" id="GO:0000781">
    <property type="term" value="C:chromosome, telomeric region"/>
    <property type="evidence" value="ECO:0007669"/>
    <property type="project" value="GOC"/>
</dbReference>
<feature type="domain" description="DDT" evidence="7">
    <location>
        <begin position="444"/>
        <end position="507"/>
    </location>
</feature>
<dbReference type="InterPro" id="IPR018501">
    <property type="entry name" value="DDT_dom"/>
</dbReference>
<accession>A0A7D8UM08</accession>
<evidence type="ECO:0000256" key="6">
    <source>
        <dbReference type="SAM" id="MobiDB-lite"/>
    </source>
</evidence>
<sequence>MNEGHTESNKPPFLRFSTTFIGHQFSTANMVLFKRKPVQYVPPPQIDNDDQEVWEIKQTKEIFTDYEQYLIRYAPTTLLFEDPANDVHRMDFYKQRKFICQITGHSQLSFFDALKSEEAGAREVEAAFPEALKGPILRRVQFQTISRIDLLVDLIYEEFRMDYYPNEAVTVHVITGERLTGIVRDKTRFGSKQLADGTVTPSFSRYFVSLDNRPNEEAVVDDAHITRDRKIFTKQVLRSFIKKTVTREAWTGAPWLVRPNIAAEYHIDTRVPPHLRQESKAAERKQSQAQKKAASEFDGMTGSFPGNAQARLPELKPAPKSHKSKAQQSQLAKSKPQPFLNPAPDNIPLHPQSIPPPFVSHTFKATGPPPQVAPHYGNFQSSPFAFVPHQSLPPQPPPPPPIKYPIEDLQVAPRHDGPKRPPLKFFSEDTPMGTGKGSGNGILMKSVGPLLESWDTLNVYCEIFKLDSFTFDDFVEALQFSSEDVECELFVEIHCAVLKLLVSAEADGGKVNVQLPDMDEEDDEDESGAEGSPKNSPTPEPEPAPKGRATRSSLAKAEAEAAKAEHENTKEDSEEPKDNHRAAEMQDEAGWIDRLRKRDFKNGGWQFIMIGLLYQLSKGPRYAGSLEDLLTELAPLNMPPTQDTARQQYNKLEVNLRIKALQVICMLTAETKAVRGYMEECSEQMTAFRKEKIQCQREKKQLIADLTILNEERKILLPANMPPSPVLGIKTLNGNGDIKMLDVEEEGPDSTLEDEIMDTDEDPHQGRSLRRGLDRAAERKRKREVEQEKKEKAEAEAKLPKQSKQFTKLMKEIQKKQDAIKDCEEEIAVLDNDLREADCPRTRVLGKDRFWNRYYWFERNGMPYGGLPNSSTAAAGYANGCIWVQGPDDLEREGYIELKPEWESEYKARFNMTVPERKILEEGSTNVLTARQWGYFEDPEQVDALISWLDIRGINEIKLSKELKNYRDKIVACMQKRHQYLNPPEEEKEKEEARERRKRRERVRPPAARKISKKAKERELEKEKTVVVEERTRGGAGKKDKEKEKEGKGMGRQGTRYNF</sequence>
<reference evidence="9 10" key="1">
    <citation type="submission" date="2018-05" db="EMBL/GenBank/DDBJ databases">
        <title>Whole genome sequencing for identification of molecular markers to develop diagnostic detection tools for the regulated plant pathogen Lachnellula willkommii.</title>
        <authorList>
            <person name="Giroux E."/>
            <person name="Bilodeau G."/>
        </authorList>
    </citation>
    <scope>NUCLEOTIDE SEQUENCE [LARGE SCALE GENOMIC DNA]</scope>
    <source>
        <strain evidence="9 10">CBS 625.97</strain>
    </source>
</reference>
<feature type="region of interest" description="Disordered" evidence="6">
    <location>
        <begin position="746"/>
        <end position="799"/>
    </location>
</feature>
<evidence type="ECO:0000256" key="4">
    <source>
        <dbReference type="PROSITE-ProRule" id="PRU00475"/>
    </source>
</evidence>
<feature type="domain" description="WAC" evidence="8">
    <location>
        <begin position="68"/>
        <end position="177"/>
    </location>
</feature>
<dbReference type="Pfam" id="PF02791">
    <property type="entry name" value="DDT"/>
    <property type="match status" value="1"/>
</dbReference>
<keyword evidence="2 5" id="KW-0175">Coiled coil</keyword>
<feature type="compositionally biased region" description="Basic and acidic residues" evidence="6">
    <location>
        <begin position="1014"/>
        <end position="1049"/>
    </location>
</feature>
<feature type="region of interest" description="Disordered" evidence="6">
    <location>
        <begin position="981"/>
        <end position="1059"/>
    </location>
</feature>
<feature type="compositionally biased region" description="Basic and acidic residues" evidence="6">
    <location>
        <begin position="557"/>
        <end position="583"/>
    </location>
</feature>
<feature type="coiled-coil region" evidence="5">
    <location>
        <begin position="678"/>
        <end position="712"/>
    </location>
</feature>
<evidence type="ECO:0000256" key="3">
    <source>
        <dbReference type="ARBA" id="ARBA00023242"/>
    </source>
</evidence>
<dbReference type="Proteomes" id="UP000481288">
    <property type="component" value="Unassembled WGS sequence"/>
</dbReference>
<feature type="region of interest" description="Disordered" evidence="6">
    <location>
        <begin position="275"/>
        <end position="359"/>
    </location>
</feature>
<feature type="region of interest" description="Disordered" evidence="6">
    <location>
        <begin position="511"/>
        <end position="583"/>
    </location>
</feature>
<evidence type="ECO:0000313" key="9">
    <source>
        <dbReference type="EMBL" id="TVY52191.1"/>
    </source>
</evidence>
<evidence type="ECO:0000256" key="5">
    <source>
        <dbReference type="SAM" id="Coils"/>
    </source>
</evidence>
<dbReference type="PROSITE" id="PS50827">
    <property type="entry name" value="DDT"/>
    <property type="match status" value="1"/>
</dbReference>
<evidence type="ECO:0000256" key="1">
    <source>
        <dbReference type="ARBA" id="ARBA00004123"/>
    </source>
</evidence>
<dbReference type="GO" id="GO:0031509">
    <property type="term" value="P:subtelomeric heterochromatin formation"/>
    <property type="evidence" value="ECO:0007669"/>
    <property type="project" value="TreeGrafter"/>
</dbReference>
<protein>
    <submittedName>
        <fullName evidence="9">Imitation switch two complex protein 1</fullName>
    </submittedName>
</protein>
<organism evidence="9 10">
    <name type="scientific">Lachnellula cervina</name>
    <dbReference type="NCBI Taxonomy" id="1316786"/>
    <lineage>
        <taxon>Eukaryota</taxon>
        <taxon>Fungi</taxon>
        <taxon>Dikarya</taxon>
        <taxon>Ascomycota</taxon>
        <taxon>Pezizomycotina</taxon>
        <taxon>Leotiomycetes</taxon>
        <taxon>Helotiales</taxon>
        <taxon>Lachnaceae</taxon>
        <taxon>Lachnellula</taxon>
    </lineage>
</organism>
<dbReference type="GO" id="GO:0005634">
    <property type="term" value="C:nucleus"/>
    <property type="evidence" value="ECO:0007669"/>
    <property type="project" value="UniProtKB-SubCell"/>
</dbReference>
<evidence type="ECO:0000313" key="10">
    <source>
        <dbReference type="Proteomes" id="UP000481288"/>
    </source>
</evidence>
<dbReference type="PANTHER" id="PTHR32075">
    <property type="entry name" value="ISWI CHROMATIN-REMODELING COMPLEX SUBUNIT YPL216W-RELATED"/>
    <property type="match status" value="1"/>
</dbReference>
<dbReference type="PROSITE" id="PS51136">
    <property type="entry name" value="WAC"/>
    <property type="match status" value="1"/>
</dbReference>
<evidence type="ECO:0000259" key="7">
    <source>
        <dbReference type="PROSITE" id="PS50827"/>
    </source>
</evidence>
<keyword evidence="10" id="KW-1185">Reference proteome</keyword>
<dbReference type="Pfam" id="PF10537">
    <property type="entry name" value="WAC_Acf1_DNA_bd"/>
    <property type="match status" value="1"/>
</dbReference>
<proteinExistence type="predicted"/>
<dbReference type="InterPro" id="IPR013136">
    <property type="entry name" value="WSTF_Acf1_Cbp146"/>
</dbReference>
<evidence type="ECO:0000256" key="2">
    <source>
        <dbReference type="ARBA" id="ARBA00023054"/>
    </source>
</evidence>
<dbReference type="GO" id="GO:0000785">
    <property type="term" value="C:chromatin"/>
    <property type="evidence" value="ECO:0007669"/>
    <property type="project" value="UniProtKB-ARBA"/>
</dbReference>
<comment type="subcellular location">
    <subcellularLocation>
        <location evidence="1 4">Nucleus</location>
    </subcellularLocation>
</comment>
<feature type="compositionally biased region" description="Acidic residues" evidence="6">
    <location>
        <begin position="517"/>
        <end position="528"/>
    </location>
</feature>
<evidence type="ECO:0000259" key="8">
    <source>
        <dbReference type="PROSITE" id="PS51136"/>
    </source>
</evidence>